<accession>A0A4U1GJ43</accession>
<comment type="caution">
    <text evidence="3">The sequence shown here is derived from an EMBL/GenBank/DDBJ whole genome shotgun (WGS) entry which is preliminary data.</text>
</comment>
<keyword evidence="5" id="KW-1185">Reference proteome</keyword>
<name>A0A4R0N2A1_9SPHI</name>
<dbReference type="Proteomes" id="UP000291117">
    <property type="component" value="Unassembled WGS sequence"/>
</dbReference>
<feature type="signal peptide" evidence="1">
    <location>
        <begin position="1"/>
        <end position="18"/>
    </location>
</feature>
<dbReference type="Gene3D" id="3.30.530.80">
    <property type="match status" value="1"/>
</dbReference>
<evidence type="ECO:0000313" key="3">
    <source>
        <dbReference type="EMBL" id="TCC92522.1"/>
    </source>
</evidence>
<organism evidence="3 5">
    <name type="scientific">Pedobacter hiemivivus</name>
    <dbReference type="NCBI Taxonomy" id="2530454"/>
    <lineage>
        <taxon>Bacteria</taxon>
        <taxon>Pseudomonadati</taxon>
        <taxon>Bacteroidota</taxon>
        <taxon>Sphingobacteriia</taxon>
        <taxon>Sphingobacteriales</taxon>
        <taxon>Sphingobacteriaceae</taxon>
        <taxon>Pedobacter</taxon>
    </lineage>
</organism>
<evidence type="ECO:0000313" key="5">
    <source>
        <dbReference type="Proteomes" id="UP000291117"/>
    </source>
</evidence>
<evidence type="ECO:0000313" key="6">
    <source>
        <dbReference type="Proteomes" id="UP000309594"/>
    </source>
</evidence>
<dbReference type="Proteomes" id="UP000309594">
    <property type="component" value="Unassembled WGS sequence"/>
</dbReference>
<sequence length="193" mass="21631">MKTLTLAILLFFSAACFAQERPLSNDDRGKLIYYEVVTVKDASKDSLNARATVFFKKSSKSLKLKSRESDSVFQAEGKLIINKTAMVLSRPSGEVLYNFYAEIRDGKYRFWLTDFNFIPYQRDRYGNFVPSTTVGMPLETRPGKLNAAEWAGYLKATTSAANVFAGRFKAAMMNKVAAPPVIKAEPVSPAKKW</sequence>
<feature type="chain" id="PRO_5040683971" evidence="1">
    <location>
        <begin position="19"/>
        <end position="193"/>
    </location>
</feature>
<dbReference type="AlphaFoldDB" id="A0A4R0N2A1"/>
<dbReference type="OrthoDB" id="794676at2"/>
<dbReference type="RefSeq" id="WP_131610757.1">
    <property type="nucleotide sequence ID" value="NZ_SJSM01000014.1"/>
</dbReference>
<dbReference type="PROSITE" id="PS51257">
    <property type="entry name" value="PROKAR_LIPOPROTEIN"/>
    <property type="match status" value="1"/>
</dbReference>
<evidence type="ECO:0000256" key="1">
    <source>
        <dbReference type="SAM" id="SignalP"/>
    </source>
</evidence>
<proteinExistence type="predicted"/>
<gene>
    <name evidence="3" type="ORF">EZ444_19160</name>
    <name evidence="4" type="ORF">FBD94_13210</name>
</gene>
<reference evidence="3 5" key="1">
    <citation type="submission" date="2019-02" db="EMBL/GenBank/DDBJ databases">
        <title>Pedobacter sp. RP-3-8 sp. nov., isolated from Arctic soil.</title>
        <authorList>
            <person name="Dahal R.H."/>
        </authorList>
    </citation>
    <scope>NUCLEOTIDE SEQUENCE [LARGE SCALE GENOMIC DNA]</scope>
    <source>
        <strain evidence="3 5">RP-3-8</strain>
    </source>
</reference>
<keyword evidence="1" id="KW-0732">Signal</keyword>
<reference evidence="4 6" key="2">
    <citation type="submission" date="2019-04" db="EMBL/GenBank/DDBJ databases">
        <title>Pedobacter sp. RP-1-16 sp. nov., isolated from Arctic soil.</title>
        <authorList>
            <person name="Dahal R.H."/>
            <person name="Kim D.-U."/>
        </authorList>
    </citation>
    <scope>NUCLEOTIDE SEQUENCE [LARGE SCALE GENOMIC DNA]</scope>
    <source>
        <strain evidence="4 6">RP-1-16</strain>
    </source>
</reference>
<dbReference type="Pfam" id="PF14730">
    <property type="entry name" value="DUF4468"/>
    <property type="match status" value="1"/>
</dbReference>
<protein>
    <submittedName>
        <fullName evidence="3">DUF4468 domain-containing protein</fullName>
    </submittedName>
</protein>
<feature type="domain" description="DUF4468" evidence="2">
    <location>
        <begin position="33"/>
        <end position="117"/>
    </location>
</feature>
<dbReference type="EMBL" id="SWDX01000004">
    <property type="protein sequence ID" value="TKC61482.1"/>
    <property type="molecule type" value="Genomic_DNA"/>
</dbReference>
<dbReference type="EMBL" id="SJSM01000014">
    <property type="protein sequence ID" value="TCC92522.1"/>
    <property type="molecule type" value="Genomic_DNA"/>
</dbReference>
<evidence type="ECO:0000313" key="4">
    <source>
        <dbReference type="EMBL" id="TKC61482.1"/>
    </source>
</evidence>
<evidence type="ECO:0000259" key="2">
    <source>
        <dbReference type="Pfam" id="PF14730"/>
    </source>
</evidence>
<dbReference type="InterPro" id="IPR027823">
    <property type="entry name" value="DUF4468"/>
</dbReference>
<accession>A0A4R0N2A1</accession>